<dbReference type="PANTHER" id="PTHR35372">
    <property type="entry name" value="ATP BINDING PROTEIN-RELATED"/>
    <property type="match status" value="1"/>
</dbReference>
<dbReference type="STRING" id="1805483.A0A177EBN2"/>
<dbReference type="RefSeq" id="XP_067543656.1">
    <property type="nucleotide sequence ID" value="XM_067688468.1"/>
</dbReference>
<evidence type="ECO:0000256" key="1">
    <source>
        <dbReference type="ARBA" id="ARBA00022801"/>
    </source>
</evidence>
<dbReference type="PANTHER" id="PTHR35372:SF2">
    <property type="entry name" value="SF3 HELICASE DOMAIN-CONTAINING PROTEIN"/>
    <property type="match status" value="1"/>
</dbReference>
<name>A0A177EBN2_9MICR</name>
<dbReference type="EMBL" id="LTDL01000042">
    <property type="protein sequence ID" value="OAG28911.1"/>
    <property type="molecule type" value="Genomic_DNA"/>
</dbReference>
<feature type="domain" description="Bacteriophage/plasmid primase P4 C-terminal" evidence="3">
    <location>
        <begin position="464"/>
        <end position="621"/>
    </location>
</feature>
<organism evidence="4 5">
    <name type="scientific">Nematocida displodere</name>
    <dbReference type="NCBI Taxonomy" id="1805483"/>
    <lineage>
        <taxon>Eukaryota</taxon>
        <taxon>Fungi</taxon>
        <taxon>Fungi incertae sedis</taxon>
        <taxon>Microsporidia</taxon>
        <taxon>Nematocida</taxon>
    </lineage>
</organism>
<feature type="region of interest" description="Disordered" evidence="2">
    <location>
        <begin position="375"/>
        <end position="402"/>
    </location>
</feature>
<dbReference type="OrthoDB" id="2375545at2759"/>
<dbReference type="GeneID" id="93647400"/>
<evidence type="ECO:0000313" key="5">
    <source>
        <dbReference type="Proteomes" id="UP000185944"/>
    </source>
</evidence>
<dbReference type="SMART" id="SM00885">
    <property type="entry name" value="D5_N"/>
    <property type="match status" value="1"/>
</dbReference>
<keyword evidence="1" id="KW-0378">Hydrolase</keyword>
<dbReference type="InterPro" id="IPR051620">
    <property type="entry name" value="ORF904-like_C"/>
</dbReference>
<dbReference type="Pfam" id="PF08706">
    <property type="entry name" value="D5_N"/>
    <property type="match status" value="1"/>
</dbReference>
<gene>
    <name evidence="4" type="ORF">NEDG_01050</name>
</gene>
<protein>
    <recommendedName>
        <fullName evidence="3">Bacteriophage/plasmid primase P4 C-terminal domain-containing protein</fullName>
    </recommendedName>
</protein>
<reference evidence="4 5" key="1">
    <citation type="submission" date="2016-02" db="EMBL/GenBank/DDBJ databases">
        <title>Discovery of a natural microsporidian pathogen with a broad tissue tropism in Caenorhabditis elegans.</title>
        <authorList>
            <person name="Luallen R.J."/>
            <person name="Reinke A.W."/>
            <person name="Tong L."/>
            <person name="Botts M.R."/>
            <person name="Felix M.-A."/>
            <person name="Troemel E.R."/>
        </authorList>
    </citation>
    <scope>NUCLEOTIDE SEQUENCE [LARGE SCALE GENOMIC DNA]</scope>
    <source>
        <strain evidence="4 5">JUm2807</strain>
    </source>
</reference>
<dbReference type="GO" id="GO:0016787">
    <property type="term" value="F:hydrolase activity"/>
    <property type="evidence" value="ECO:0007669"/>
    <property type="project" value="UniProtKB-KW"/>
</dbReference>
<evidence type="ECO:0000259" key="3">
    <source>
        <dbReference type="SMART" id="SM00885"/>
    </source>
</evidence>
<keyword evidence="5" id="KW-1185">Reference proteome</keyword>
<evidence type="ECO:0000256" key="2">
    <source>
        <dbReference type="SAM" id="MobiDB-lite"/>
    </source>
</evidence>
<dbReference type="AlphaFoldDB" id="A0A177EBN2"/>
<comment type="caution">
    <text evidence="4">The sequence shown here is derived from an EMBL/GenBank/DDBJ whole genome shotgun (WGS) entry which is preliminary data.</text>
</comment>
<proteinExistence type="predicted"/>
<evidence type="ECO:0000313" key="4">
    <source>
        <dbReference type="EMBL" id="OAG28911.1"/>
    </source>
</evidence>
<dbReference type="Proteomes" id="UP000185944">
    <property type="component" value="Unassembled WGS sequence"/>
</dbReference>
<dbReference type="VEuPathDB" id="MicrosporidiaDB:NEDG_01050"/>
<accession>A0A177EBN2</accession>
<sequence length="916" mass="103465">MKREDAERTAARGGVAYVKDAFGQHEWVATYTQLMGQITWSVLNGRTARFFEYVPSCKPISIFFNIDTKRLCKENPVSREKHAYKECGLLIQKIAQVVKNIFPDYQHTPIVLIPQNGTHPPGPPSSGTLMLTLIIRMHDKKGEPVYLSSLGEMKRIYHFLNEKHPTDAVCPSAYNPKGGLVRAVFTARPGQNEGLGQNTDMMPGSVFQPEINTFVGYVPEGNTNIVDAPSFSQAKVLPLKTPQPGGGGAEWIISQELETENMLISAGASVYGLEIPMKPIQLIQADRYTLANSEYLSEAYPKDVCSDLLSLDAQMQLFDSTERQKKAPRCTIEDQICFSPLGKSITAVRPIELDNALDTLNMAPKECWETHSIFEKPPEPAQAAAPSSSKKKAPRTTAVRTKSTAKAQRLQNTDSAIGAILKHPTLIRDIAVRIIGHLKLKCKAKEMAEHVHGWLGTLDPQSTSRIFACTPHGRSLICSRGKYYYMKKENVWKVVAIEEVRCTVFETMCSIAHRVQKYLKAEKLDEKVRGYLGKALATLGSINEANRITTICCELLRKDAIEHLLDSDWSLLPFSNGVYDLQAKKFSEYSEDNYVTECIPYKYNQHAKCRALDSFLHEVMPNPEYLDYFLWTCSTFLNADVPNSSVIFFLGHNEDGKKLLQLLLQATLEPLVRSLTSKIFSRRSITTSKAPVDICRLKNTRCGIVSDADELLTVTAATKMLAYGDYHRLIDGPIEVNTKFVVMCKSLPYFTKTAPSLWDSISILALGPFSGDTYRYRDKHKNHRLRSMIEKDPTWRQAFMNKLLQYKNTFPYPPPVPEYIRGLKDIRKNITKYFGSFMKKNIVEDVDSVLKVGEIIQAFFQNDISPRSRSIAYKTMHVQATRFCEETFPRTAEHGLFRVQNKTVRGWKGVRLLKND</sequence>
<dbReference type="InterPro" id="IPR014818">
    <property type="entry name" value="Phage/plasmid_primase_P4_C"/>
</dbReference>